<comment type="similarity">
    <text evidence="1">Belongs to the short-chain dehydrogenases/reductases (SDR) family.</text>
</comment>
<dbReference type="Proteomes" id="UP000610594">
    <property type="component" value="Unassembled WGS sequence"/>
</dbReference>
<organism evidence="4 5">
    <name type="scientific">Massilia genomosp. 1</name>
    <dbReference type="NCBI Taxonomy" id="2609280"/>
    <lineage>
        <taxon>Bacteria</taxon>
        <taxon>Pseudomonadati</taxon>
        <taxon>Pseudomonadota</taxon>
        <taxon>Betaproteobacteria</taxon>
        <taxon>Burkholderiales</taxon>
        <taxon>Oxalobacteraceae</taxon>
        <taxon>Telluria group</taxon>
        <taxon>Massilia</taxon>
    </lineage>
</organism>
<dbReference type="Pfam" id="PF13561">
    <property type="entry name" value="adh_short_C2"/>
    <property type="match status" value="1"/>
</dbReference>
<accession>A0ABX0MU07</accession>
<dbReference type="Gene3D" id="3.40.50.720">
    <property type="entry name" value="NAD(P)-binding Rossmann-like Domain"/>
    <property type="match status" value="1"/>
</dbReference>
<comment type="caution">
    <text evidence="4">The sequence shown here is derived from an EMBL/GenBank/DDBJ whole genome shotgun (WGS) entry which is preliminary data.</text>
</comment>
<evidence type="ECO:0000313" key="4">
    <source>
        <dbReference type="EMBL" id="NHZ62932.1"/>
    </source>
</evidence>
<dbReference type="InterPro" id="IPR057326">
    <property type="entry name" value="KR_dom"/>
</dbReference>
<dbReference type="PROSITE" id="PS00061">
    <property type="entry name" value="ADH_SHORT"/>
    <property type="match status" value="1"/>
</dbReference>
<dbReference type="SUPFAM" id="SSF51735">
    <property type="entry name" value="NAD(P)-binding Rossmann-fold domains"/>
    <property type="match status" value="1"/>
</dbReference>
<name>A0ABX0MU07_9BURK</name>
<protein>
    <submittedName>
        <fullName evidence="4">SDR family oxidoreductase</fullName>
    </submittedName>
</protein>
<keyword evidence="2" id="KW-0560">Oxidoreductase</keyword>
<reference evidence="4 5" key="1">
    <citation type="submission" date="2019-10" db="EMBL/GenBank/DDBJ databases">
        <title>Taxonomy of Antarctic Massilia spp.: description of Massilia rubra sp. nov., Massilia aquatica sp. nov., Massilia mucilaginosa sp. nov., Massilia frigida sp. nov. isolated from streams, lakes and regoliths.</title>
        <authorList>
            <person name="Holochova P."/>
            <person name="Sedlacek I."/>
            <person name="Kralova S."/>
            <person name="Maslanova I."/>
            <person name="Busse H.-J."/>
            <person name="Stankova E."/>
            <person name="Vrbovska V."/>
            <person name="Kovarovic V."/>
            <person name="Bartak M."/>
            <person name="Svec P."/>
            <person name="Pantucek R."/>
        </authorList>
    </citation>
    <scope>NUCLEOTIDE SEQUENCE [LARGE SCALE GENOMIC DNA]</scope>
    <source>
        <strain evidence="4 5">CCM 8694</strain>
    </source>
</reference>
<evidence type="ECO:0000313" key="5">
    <source>
        <dbReference type="Proteomes" id="UP000610594"/>
    </source>
</evidence>
<dbReference type="SMART" id="SM00822">
    <property type="entry name" value="PKS_KR"/>
    <property type="match status" value="1"/>
</dbReference>
<evidence type="ECO:0000259" key="3">
    <source>
        <dbReference type="SMART" id="SM00822"/>
    </source>
</evidence>
<gene>
    <name evidence="4" type="ORF">F1735_11560</name>
</gene>
<dbReference type="CDD" id="cd05362">
    <property type="entry name" value="THN_reductase-like_SDR_c"/>
    <property type="match status" value="1"/>
</dbReference>
<keyword evidence="5" id="KW-1185">Reference proteome</keyword>
<evidence type="ECO:0000256" key="1">
    <source>
        <dbReference type="ARBA" id="ARBA00006484"/>
    </source>
</evidence>
<dbReference type="PRINTS" id="PR00081">
    <property type="entry name" value="GDHRDH"/>
</dbReference>
<dbReference type="RefSeq" id="WP_167237066.1">
    <property type="nucleotide sequence ID" value="NZ_WHJF01000024.1"/>
</dbReference>
<evidence type="ECO:0000256" key="2">
    <source>
        <dbReference type="ARBA" id="ARBA00023002"/>
    </source>
</evidence>
<dbReference type="PRINTS" id="PR00080">
    <property type="entry name" value="SDRFAMILY"/>
</dbReference>
<sequence length="247" mass="25801">MNPSNHTKVAIVTGASRGIGADIARRLASDGCAVALNYASNAGDANALAQALRAQGARAIAVQGDVSKPDDARRMFEETEHAFGKVDILVNNAGIMTAVPLVDATDGQFERHFAVNTKGTFNMLREAGQRLRQGGRIVNFSSTALALNMPGYAIYNGSKAAVEAFTRVLAKELRGRDITVNAVAPGPVETELFLHGKNEALVAQLASLAPLGRLGQPDDIARVVSFLAGPDGGWVNGQVLRANGGVA</sequence>
<feature type="domain" description="Ketoreductase" evidence="3">
    <location>
        <begin position="8"/>
        <end position="191"/>
    </location>
</feature>
<proteinExistence type="inferred from homology"/>
<dbReference type="PANTHER" id="PTHR48107:SF7">
    <property type="entry name" value="RE15974P"/>
    <property type="match status" value="1"/>
</dbReference>
<dbReference type="PANTHER" id="PTHR48107">
    <property type="entry name" value="NADPH-DEPENDENT ALDEHYDE REDUCTASE-LIKE PROTEIN, CHLOROPLASTIC-RELATED"/>
    <property type="match status" value="1"/>
</dbReference>
<dbReference type="InterPro" id="IPR036291">
    <property type="entry name" value="NAD(P)-bd_dom_sf"/>
</dbReference>
<dbReference type="InterPro" id="IPR002347">
    <property type="entry name" value="SDR_fam"/>
</dbReference>
<dbReference type="InterPro" id="IPR020904">
    <property type="entry name" value="Sc_DH/Rdtase_CS"/>
</dbReference>
<dbReference type="EMBL" id="WHJF01000024">
    <property type="protein sequence ID" value="NHZ62932.1"/>
    <property type="molecule type" value="Genomic_DNA"/>
</dbReference>